<feature type="transmembrane region" description="Helical" evidence="1">
    <location>
        <begin position="341"/>
        <end position="359"/>
    </location>
</feature>
<gene>
    <name evidence="2" type="ORF">A5634_23570</name>
</gene>
<keyword evidence="1" id="KW-1133">Transmembrane helix</keyword>
<name>A0A1A3P0I4_MYCAS</name>
<keyword evidence="1" id="KW-0812">Transmembrane</keyword>
<feature type="transmembrane region" description="Helical" evidence="1">
    <location>
        <begin position="158"/>
        <end position="176"/>
    </location>
</feature>
<comment type="caution">
    <text evidence="2">The sequence shown here is derived from an EMBL/GenBank/DDBJ whole genome shotgun (WGS) entry which is preliminary data.</text>
</comment>
<feature type="transmembrane region" description="Helical" evidence="1">
    <location>
        <begin position="75"/>
        <end position="94"/>
    </location>
</feature>
<feature type="transmembrane region" description="Helical" evidence="1">
    <location>
        <begin position="106"/>
        <end position="126"/>
    </location>
</feature>
<feature type="transmembrane region" description="Helical" evidence="1">
    <location>
        <begin position="188"/>
        <end position="205"/>
    </location>
</feature>
<evidence type="ECO:0000313" key="2">
    <source>
        <dbReference type="EMBL" id="OBK27170.1"/>
    </source>
</evidence>
<protein>
    <recommendedName>
        <fullName evidence="4">Fenitrothion hydrolase</fullName>
    </recommendedName>
</protein>
<dbReference type="Proteomes" id="UP000093928">
    <property type="component" value="Unassembled WGS sequence"/>
</dbReference>
<organism evidence="2 3">
    <name type="scientific">Mycobacterium asiaticum</name>
    <dbReference type="NCBI Taxonomy" id="1790"/>
    <lineage>
        <taxon>Bacteria</taxon>
        <taxon>Bacillati</taxon>
        <taxon>Actinomycetota</taxon>
        <taxon>Actinomycetes</taxon>
        <taxon>Mycobacteriales</taxon>
        <taxon>Mycobacteriaceae</taxon>
        <taxon>Mycobacterium</taxon>
    </lineage>
</organism>
<feature type="transmembrane region" description="Helical" evidence="1">
    <location>
        <begin position="298"/>
        <end position="320"/>
    </location>
</feature>
<feature type="transmembrane region" description="Helical" evidence="1">
    <location>
        <begin position="435"/>
        <end position="453"/>
    </location>
</feature>
<reference evidence="2 3" key="1">
    <citation type="submission" date="2016-06" db="EMBL/GenBank/DDBJ databases">
        <authorList>
            <person name="Kjaerup R.B."/>
            <person name="Dalgaard T.S."/>
            <person name="Juul-Madsen H.R."/>
        </authorList>
    </citation>
    <scope>NUCLEOTIDE SEQUENCE [LARGE SCALE GENOMIC DNA]</scope>
    <source>
        <strain evidence="2 3">1165133.8</strain>
    </source>
</reference>
<dbReference type="EMBL" id="LZLS01000099">
    <property type="protein sequence ID" value="OBK27170.1"/>
    <property type="molecule type" value="Genomic_DNA"/>
</dbReference>
<dbReference type="OrthoDB" id="8168962at2"/>
<accession>A0A1A3P0I4</accession>
<dbReference type="AlphaFoldDB" id="A0A1A3P0I4"/>
<evidence type="ECO:0000313" key="3">
    <source>
        <dbReference type="Proteomes" id="UP000093928"/>
    </source>
</evidence>
<sequence length="455" mass="49011">MTAGGAVSVLAHGLGGSNDLPVPYTFALIGAAWALTFTFALVALAWKKPRFDPGKPGHPLPDAVTAVVDSRITRWTVAGLALLFAIWVLLAGIWGPQTSANGLLGAFYVLLWVGLVALSLLFGPVWRVVSPVRTAYLVLRRCVPQGLRRPRLRYPESWGYRPAALGLFAFVWMELASPDSASLTAVETWLLVYTLVLLVGAWLCGQRWLARADPFGVYSMAVSRLCPFWRNPDTGKIVVGNPFDHLPSLPVRPGVVMMLAVLLGSTAFDSFSAAPTWRNFADGIARDLHGVPETLTSSVLRTVGLIVFISVVAVTFSLAARATGGVDKEQRRDLPGQLAHSLIPIVVGYIFAHYLTYLVERGQQAVIALADPLGRGWNPLGLADAHVTYLLSMHPAVLSTIKVACVVTGHIVAVIAAHDKALRLLPADNQLTGQLTMMLVMVGYTFTGLYLLFGG</sequence>
<proteinExistence type="predicted"/>
<dbReference type="RefSeq" id="WP_065144144.1">
    <property type="nucleotide sequence ID" value="NZ_LZLS01000099.1"/>
</dbReference>
<keyword evidence="1" id="KW-0472">Membrane</keyword>
<evidence type="ECO:0008006" key="4">
    <source>
        <dbReference type="Google" id="ProtNLM"/>
    </source>
</evidence>
<feature type="transmembrane region" description="Helical" evidence="1">
    <location>
        <begin position="396"/>
        <end position="415"/>
    </location>
</feature>
<feature type="transmembrane region" description="Helical" evidence="1">
    <location>
        <begin position="24"/>
        <end position="46"/>
    </location>
</feature>
<evidence type="ECO:0000256" key="1">
    <source>
        <dbReference type="SAM" id="Phobius"/>
    </source>
</evidence>